<evidence type="ECO:0000256" key="9">
    <source>
        <dbReference type="ARBA" id="ARBA00023136"/>
    </source>
</evidence>
<feature type="transmembrane region" description="Helical" evidence="12">
    <location>
        <begin position="302"/>
        <end position="325"/>
    </location>
</feature>
<dbReference type="OrthoDB" id="19039at2759"/>
<keyword evidence="7 12" id="KW-0256">Endoplasmic reticulum</keyword>
<evidence type="ECO:0000256" key="2">
    <source>
        <dbReference type="ARBA" id="ARBA00004922"/>
    </source>
</evidence>
<feature type="transmembrane region" description="Helical" evidence="12">
    <location>
        <begin position="337"/>
        <end position="356"/>
    </location>
</feature>
<evidence type="ECO:0000256" key="7">
    <source>
        <dbReference type="ARBA" id="ARBA00022824"/>
    </source>
</evidence>
<comment type="function">
    <text evidence="10">Mannosyltransferase that operates in the biosynthetic pathway of dolichol-linked oligosaccharides, the glycan precursors employed in protein asparagine (N)-glycosylation. The assembly of dolichol-linked oligosaccharides begins on the cytosolic side of the endoplasmic reticulum membrane and finishes in its lumen. The sequential addition of sugars to dolichol pyrophosphate produces dolichol-linked oligosaccharides containing fourteen sugars, including two GlcNAcs, nine mannoses and three glucoses. Once assembled, the oligosaccharide is transferred from the lipid to nascent proteins by oligosaccharyltransferases. In the lumen of the endoplasmic reticulum, adds the eighth mannose residue in an alpha-1,6 linkage onto Man(7)GlcNAc(2)-PP-dolichol to produce Man(8)GlcNAc(2)-PP-dolichol.</text>
</comment>
<accession>D7G1E8</accession>
<feature type="signal peptide" evidence="14">
    <location>
        <begin position="1"/>
        <end position="24"/>
    </location>
</feature>
<dbReference type="InterPro" id="IPR005599">
    <property type="entry name" value="GPI_mannosylTrfase"/>
</dbReference>
<dbReference type="EC" id="2.4.1.-" evidence="12"/>
<dbReference type="Pfam" id="PF03901">
    <property type="entry name" value="Glyco_transf_22"/>
    <property type="match status" value="1"/>
</dbReference>
<comment type="pathway">
    <text evidence="2">Protein modification; protein glycosylation.</text>
</comment>
<feature type="transmembrane region" description="Helical" evidence="12">
    <location>
        <begin position="260"/>
        <end position="281"/>
    </location>
</feature>
<name>D7G1E8_ECTSI</name>
<evidence type="ECO:0000256" key="11">
    <source>
        <dbReference type="ARBA" id="ARBA00048899"/>
    </source>
</evidence>
<organism evidence="15 16">
    <name type="scientific">Ectocarpus siliculosus</name>
    <name type="common">Brown alga</name>
    <name type="synonym">Conferva siliculosa</name>
    <dbReference type="NCBI Taxonomy" id="2880"/>
    <lineage>
        <taxon>Eukaryota</taxon>
        <taxon>Sar</taxon>
        <taxon>Stramenopiles</taxon>
        <taxon>Ochrophyta</taxon>
        <taxon>PX clade</taxon>
        <taxon>Phaeophyceae</taxon>
        <taxon>Ectocarpales</taxon>
        <taxon>Ectocarpaceae</taxon>
        <taxon>Ectocarpus</taxon>
    </lineage>
</organism>
<dbReference type="PANTHER" id="PTHR22760">
    <property type="entry name" value="GLYCOSYLTRANSFERASE"/>
    <property type="match status" value="1"/>
</dbReference>
<evidence type="ECO:0000256" key="6">
    <source>
        <dbReference type="ARBA" id="ARBA00022692"/>
    </source>
</evidence>
<dbReference type="EMBL" id="FN649743">
    <property type="protein sequence ID" value="CBJ26756.1"/>
    <property type="molecule type" value="Genomic_DNA"/>
</dbReference>
<keyword evidence="9 12" id="KW-0472">Membrane</keyword>
<reference evidence="15 16" key="1">
    <citation type="journal article" date="2010" name="Nature">
        <title>The Ectocarpus genome and the independent evolution of multicellularity in brown algae.</title>
        <authorList>
            <person name="Cock J.M."/>
            <person name="Sterck L."/>
            <person name="Rouze P."/>
            <person name="Scornet D."/>
            <person name="Allen A.E."/>
            <person name="Amoutzias G."/>
            <person name="Anthouard V."/>
            <person name="Artiguenave F."/>
            <person name="Aury J.M."/>
            <person name="Badger J.H."/>
            <person name="Beszteri B."/>
            <person name="Billiau K."/>
            <person name="Bonnet E."/>
            <person name="Bothwell J.H."/>
            <person name="Bowler C."/>
            <person name="Boyen C."/>
            <person name="Brownlee C."/>
            <person name="Carrano C.J."/>
            <person name="Charrier B."/>
            <person name="Cho G.Y."/>
            <person name="Coelho S.M."/>
            <person name="Collen J."/>
            <person name="Corre E."/>
            <person name="Da Silva C."/>
            <person name="Delage L."/>
            <person name="Delaroque N."/>
            <person name="Dittami S.M."/>
            <person name="Doulbeau S."/>
            <person name="Elias M."/>
            <person name="Farnham G."/>
            <person name="Gachon C.M."/>
            <person name="Gschloessl B."/>
            <person name="Heesch S."/>
            <person name="Jabbari K."/>
            <person name="Jubin C."/>
            <person name="Kawai H."/>
            <person name="Kimura K."/>
            <person name="Kloareg B."/>
            <person name="Kupper F.C."/>
            <person name="Lang D."/>
            <person name="Le Bail A."/>
            <person name="Leblanc C."/>
            <person name="Lerouge P."/>
            <person name="Lohr M."/>
            <person name="Lopez P.J."/>
            <person name="Martens C."/>
            <person name="Maumus F."/>
            <person name="Michel G."/>
            <person name="Miranda-Saavedra D."/>
            <person name="Morales J."/>
            <person name="Moreau H."/>
            <person name="Motomura T."/>
            <person name="Nagasato C."/>
            <person name="Napoli C.A."/>
            <person name="Nelson D.R."/>
            <person name="Nyvall-Collen P."/>
            <person name="Peters A.F."/>
            <person name="Pommier C."/>
            <person name="Potin P."/>
            <person name="Poulain J."/>
            <person name="Quesneville H."/>
            <person name="Read B."/>
            <person name="Rensing S.A."/>
            <person name="Ritter A."/>
            <person name="Rousvoal S."/>
            <person name="Samanta M."/>
            <person name="Samson G."/>
            <person name="Schroeder D.C."/>
            <person name="Segurens B."/>
            <person name="Strittmatter M."/>
            <person name="Tonon T."/>
            <person name="Tregear J.W."/>
            <person name="Valentin K."/>
            <person name="von Dassow P."/>
            <person name="Yamagishi T."/>
            <person name="Van de Peer Y."/>
            <person name="Wincker P."/>
        </authorList>
    </citation>
    <scope>NUCLEOTIDE SEQUENCE [LARGE SCALE GENOMIC DNA]</scope>
    <source>
        <strain evidence="16">Ec32 / CCAP1310/4</strain>
    </source>
</reference>
<comment type="similarity">
    <text evidence="3 12">Belongs to the glycosyltransferase 22 family.</text>
</comment>
<dbReference type="AlphaFoldDB" id="D7G1E8"/>
<keyword evidence="4 12" id="KW-0328">Glycosyltransferase</keyword>
<evidence type="ECO:0000313" key="15">
    <source>
        <dbReference type="EMBL" id="CBJ26756.1"/>
    </source>
</evidence>
<feature type="transmembrane region" description="Helical" evidence="12">
    <location>
        <begin position="406"/>
        <end position="427"/>
    </location>
</feature>
<keyword evidence="8 12" id="KW-1133">Transmembrane helix</keyword>
<feature type="region of interest" description="Disordered" evidence="13">
    <location>
        <begin position="361"/>
        <end position="397"/>
    </location>
</feature>
<dbReference type="InParanoid" id="D7G1E8"/>
<evidence type="ECO:0000256" key="1">
    <source>
        <dbReference type="ARBA" id="ARBA00004477"/>
    </source>
</evidence>
<dbReference type="UniPathway" id="UPA00378"/>
<evidence type="ECO:0000256" key="8">
    <source>
        <dbReference type="ARBA" id="ARBA00022989"/>
    </source>
</evidence>
<dbReference type="OMA" id="WWVEVRM"/>
<feature type="transmembrane region" description="Helical" evidence="12">
    <location>
        <begin position="171"/>
        <end position="195"/>
    </location>
</feature>
<keyword evidence="14" id="KW-0732">Signal</keyword>
<feature type="chain" id="PRO_5003095972" description="Mannosyltransferase" evidence="14">
    <location>
        <begin position="25"/>
        <end position="581"/>
    </location>
</feature>
<dbReference type="PANTHER" id="PTHR22760:SF1">
    <property type="entry name" value="DOL-P-MAN:MAN(7)GLCNAC(2)-PP-DOL ALPHA-1,6-MANNOSYLTRANSFERASE"/>
    <property type="match status" value="1"/>
</dbReference>
<comment type="catalytic activity">
    <reaction evidence="11">
        <text>an alpha-D-Man-(1-&gt;2)-alpha-D-Man-(1-&gt;2)-alpha-D-Man-(1-&gt;3)-[alpha-D-Man-(1-&gt;2)-alpha-D-Man-(1-&gt;3)-alpha-D-Man-(1-&gt;6)]-beta-D-Man-(1-&gt;4)-beta-D-GlcNAc-(1-&gt;4)-alpha-D-GlcNAc-diphospho-di-trans,poly-cis-dolichol + a di-trans,poly-cis-dolichyl beta-D-mannosyl phosphate = an alpha-D-Man-(1-&gt;2)-alpha-D-Man-(1-&gt;2)-alpha-D-Man-(1-&gt;3)-[alpha-D-Man-(1-&gt;2)-alpha-D-Man-(1-&gt;3)-[alpha-D-Man-(1-&gt;6)]-alpha-D-Man-(1-&gt;6)]-beta-D-Man-(1-&gt;4)-beta-D-GlcNAc-(1-&gt;4)-alpha-D-GlcNAc-diphospho-di-trans,poly-cis-dolichol + a di-trans,poly-cis-dolichyl phosphate + H(+)</text>
        <dbReference type="Rhea" id="RHEA:29535"/>
        <dbReference type="Rhea" id="RHEA-COMP:19498"/>
        <dbReference type="Rhea" id="RHEA-COMP:19501"/>
        <dbReference type="Rhea" id="RHEA-COMP:19518"/>
        <dbReference type="Rhea" id="RHEA-COMP:19519"/>
        <dbReference type="ChEBI" id="CHEBI:15378"/>
        <dbReference type="ChEBI" id="CHEBI:57683"/>
        <dbReference type="ChEBI" id="CHEBI:58211"/>
        <dbReference type="ChEBI" id="CHEBI:132517"/>
        <dbReference type="ChEBI" id="CHEBI:132519"/>
        <dbReference type="EC" id="2.4.1.260"/>
    </reaction>
    <physiologicalReaction direction="left-to-right" evidence="11">
        <dbReference type="Rhea" id="RHEA:29536"/>
    </physiologicalReaction>
</comment>
<dbReference type="EMBL" id="FN648652">
    <property type="protein sequence ID" value="CBJ26756.1"/>
    <property type="molecule type" value="Genomic_DNA"/>
</dbReference>
<evidence type="ECO:0000256" key="13">
    <source>
        <dbReference type="SAM" id="MobiDB-lite"/>
    </source>
</evidence>
<feature type="compositionally biased region" description="Polar residues" evidence="13">
    <location>
        <begin position="377"/>
        <end position="389"/>
    </location>
</feature>
<keyword evidence="16" id="KW-1185">Reference proteome</keyword>
<gene>
    <name evidence="15" type="primary">ALG12</name>
    <name evidence="15" type="ORF">Esi_0045_0003</name>
</gene>
<dbReference type="GO" id="GO:0005789">
    <property type="term" value="C:endoplasmic reticulum membrane"/>
    <property type="evidence" value="ECO:0007669"/>
    <property type="project" value="UniProtKB-SubCell"/>
</dbReference>
<dbReference type="eggNOG" id="KOG2516">
    <property type="taxonomic scope" value="Eukaryota"/>
</dbReference>
<evidence type="ECO:0000256" key="14">
    <source>
        <dbReference type="SAM" id="SignalP"/>
    </source>
</evidence>
<comment type="subcellular location">
    <subcellularLocation>
        <location evidence="1 12">Endoplasmic reticulum membrane</location>
        <topology evidence="1 12">Multi-pass membrane protein</topology>
    </subcellularLocation>
</comment>
<evidence type="ECO:0000256" key="12">
    <source>
        <dbReference type="RuleBase" id="RU363075"/>
    </source>
</evidence>
<dbReference type="GO" id="GO:0006487">
    <property type="term" value="P:protein N-linked glycosylation"/>
    <property type="evidence" value="ECO:0007669"/>
    <property type="project" value="TreeGrafter"/>
</dbReference>
<evidence type="ECO:0000256" key="3">
    <source>
        <dbReference type="ARBA" id="ARBA00007063"/>
    </source>
</evidence>
<dbReference type="Proteomes" id="UP000002630">
    <property type="component" value="Linkage Group LG18"/>
</dbReference>
<evidence type="ECO:0000256" key="4">
    <source>
        <dbReference type="ARBA" id="ARBA00022676"/>
    </source>
</evidence>
<evidence type="ECO:0000256" key="10">
    <source>
        <dbReference type="ARBA" id="ARBA00044721"/>
    </source>
</evidence>
<feature type="transmembrane region" description="Helical" evidence="12">
    <location>
        <begin position="207"/>
        <end position="227"/>
    </location>
</feature>
<keyword evidence="5" id="KW-0808">Transferase</keyword>
<sequence length="581" mass="63945">MRARGWRKVAEVVLLAVIVTHALLCPFTKVEESFNIQAIHDLLVHRQDLASYDHNDFPGVVPRTFLGAAVVATVSSPFHIAVEAFFADLSTRLASQVAARLALGLLCWLAFRRFNSAVAFRFGDAPAGWAAGVWALQFHLPFYMSRTLPNVFALCVVLLALQAWLRDNVPRALGLFTVATLVFRCDVVVLLGPLTLQLLLTGRVRPLEVITAGLMWGIPSLVASFLLDSALWGRWVWPESQVLLFNTVANRSSEWGEMPFYWYFVSALPRALSGTALLIPIGLLRDPSRPLQLLRRPAAAEAIIDSQVFSYFLPGVAMVSLYSALPHKELRFVFPALPLFNLAAGVGMSKAVRGILSAKAKDKDKDNDNDGNGGGRTRSNARYQVTSSGNGRGEATGKDRTVMGRLFLCVVVGLALIATAGTTALALTASSANYPGALALEALHRVIDADHRESVKDVLVHVDVQAAMTGVSRFGQRKKGVVYSKQEEGVDFSKFDFVVTSDPTKHRLLDLFEIRETIQGFESITLKRFWQEQGEENDVVETVGSQGAMDELFGRVVSVSMRDKMYVMARWFPPPPREDLV</sequence>
<keyword evidence="6 12" id="KW-0812">Transmembrane</keyword>
<protein>
    <recommendedName>
        <fullName evidence="12">Mannosyltransferase</fullName>
        <ecNumber evidence="12">2.4.1.-</ecNumber>
    </recommendedName>
</protein>
<dbReference type="STRING" id="2880.D7G1E8"/>
<dbReference type="GO" id="GO:0052917">
    <property type="term" value="F:dol-P-Man:Man(7)GlcNAc(2)-PP-Dol alpha-1,6-mannosyltransferase activity"/>
    <property type="evidence" value="ECO:0007669"/>
    <property type="project" value="UniProtKB-EC"/>
</dbReference>
<evidence type="ECO:0000256" key="5">
    <source>
        <dbReference type="ARBA" id="ARBA00022679"/>
    </source>
</evidence>
<feature type="transmembrane region" description="Helical" evidence="12">
    <location>
        <begin position="148"/>
        <end position="165"/>
    </location>
</feature>
<evidence type="ECO:0000313" key="16">
    <source>
        <dbReference type="Proteomes" id="UP000002630"/>
    </source>
</evidence>
<proteinExistence type="inferred from homology"/>